<organism evidence="1">
    <name type="scientific">uncultured Sphingobacterium sp. EB080_L08E11</name>
    <dbReference type="NCBI Taxonomy" id="710992"/>
    <lineage>
        <taxon>Bacteria</taxon>
        <taxon>Pseudomonadati</taxon>
        <taxon>Bacteroidota</taxon>
        <taxon>Sphingobacteriia</taxon>
        <taxon>Sphingobacteriales</taxon>
        <taxon>Sphingobacteriaceae</taxon>
        <taxon>Sphingobacterium</taxon>
        <taxon>environmental samples</taxon>
    </lineage>
</organism>
<evidence type="ECO:0008006" key="2">
    <source>
        <dbReference type="Google" id="ProtNLM"/>
    </source>
</evidence>
<sequence>MKYNLSLIAFLLISTLSFGQFKVIKFGVKGGVNYPQNALSAADILTIYNDQTYDITNLQTDFQNGFHFGGITRISLPLVPVYVHGEALYTQFKETLIITDGGQEVDLSSTVRRLDFPISAGAKFGPAYAGLGGTPSLPFANASALWSSDQEANLTWGWHIQAGLKLWRLMGEVKYEGGFGMLSRNVIYTDNGGTDYSFDLDARRSQIMVSLTYFFK</sequence>
<proteinExistence type="predicted"/>
<protein>
    <recommendedName>
        <fullName evidence="2">Outer membrane protein beta-barrel domain-containing protein</fullName>
    </recommendedName>
</protein>
<dbReference type="AlphaFoldDB" id="E0Y0S0"/>
<dbReference type="EMBL" id="GU474939">
    <property type="protein sequence ID" value="ADI20261.1"/>
    <property type="molecule type" value="Genomic_DNA"/>
</dbReference>
<reference evidence="1" key="1">
    <citation type="journal article" date="2011" name="Environ. Microbiol.">
        <title>Time-series analyses of Monterey Bay coastal microbial picoplankton using a 'genome proxy' microarray.</title>
        <authorList>
            <person name="Rich V.I."/>
            <person name="Pham V.D."/>
            <person name="Eppley J."/>
            <person name="Shi Y."/>
            <person name="DeLong E.F."/>
        </authorList>
    </citation>
    <scope>NUCLEOTIDE SEQUENCE</scope>
</reference>
<name>E0Y0S0_9SPHI</name>
<evidence type="ECO:0000313" key="1">
    <source>
        <dbReference type="EMBL" id="ADI20261.1"/>
    </source>
</evidence>
<accession>E0Y0S0</accession>